<name>A0A3D8PSC0_9BACI</name>
<dbReference type="FunFam" id="3.60.40.10:FF:000002">
    <property type="entry name" value="Serine/threonine phosphatase stp"/>
    <property type="match status" value="1"/>
</dbReference>
<evidence type="ECO:0000259" key="9">
    <source>
        <dbReference type="PROSITE" id="PS51746"/>
    </source>
</evidence>
<organism evidence="10 11">
    <name type="scientific">Oceanobacillus chungangensis</name>
    <dbReference type="NCBI Taxonomy" id="1229152"/>
    <lineage>
        <taxon>Bacteria</taxon>
        <taxon>Bacillati</taxon>
        <taxon>Bacillota</taxon>
        <taxon>Bacilli</taxon>
        <taxon>Bacillales</taxon>
        <taxon>Bacillaceae</taxon>
        <taxon>Oceanobacillus</taxon>
    </lineage>
</organism>
<dbReference type="EC" id="3.1.3.16" evidence="2"/>
<sequence>MNGQFLTDRGRVRSHNEDSGGIFYNLGNQFMAIIADGMGGHQSGDVASQMATSLMKAKWESTNDFTAPQDLEAWLVKAISEINESVYKHAQANSECEGMGTTIVIAIYIEEFLTIAHIGDSRCYLLNSKGFRQLTEDHSLVNALVQSGQISKNDAQHHPRKNIVLKALGTDSKVEPEINTVGIDVGDKILLCSDGLTDKLEDQELIEVIKQPIDILEAGQQLIDLANARGGEDNISIILASLDSSAEEGETSE</sequence>
<dbReference type="EMBL" id="PIOD01000011">
    <property type="protein sequence ID" value="RDW17885.1"/>
    <property type="molecule type" value="Genomic_DNA"/>
</dbReference>
<keyword evidence="11" id="KW-1185">Reference proteome</keyword>
<dbReference type="PROSITE" id="PS51746">
    <property type="entry name" value="PPM_2"/>
    <property type="match status" value="1"/>
</dbReference>
<evidence type="ECO:0000256" key="5">
    <source>
        <dbReference type="ARBA" id="ARBA00022912"/>
    </source>
</evidence>
<dbReference type="InterPro" id="IPR001932">
    <property type="entry name" value="PPM-type_phosphatase-like_dom"/>
</dbReference>
<dbReference type="InterPro" id="IPR036457">
    <property type="entry name" value="PPM-type-like_dom_sf"/>
</dbReference>
<dbReference type="GO" id="GO:0004722">
    <property type="term" value="F:protein serine/threonine phosphatase activity"/>
    <property type="evidence" value="ECO:0007669"/>
    <property type="project" value="UniProtKB-EC"/>
</dbReference>
<dbReference type="InterPro" id="IPR015655">
    <property type="entry name" value="PP2C"/>
</dbReference>
<evidence type="ECO:0000256" key="3">
    <source>
        <dbReference type="ARBA" id="ARBA00022723"/>
    </source>
</evidence>
<dbReference type="Proteomes" id="UP000256520">
    <property type="component" value="Unassembled WGS sequence"/>
</dbReference>
<evidence type="ECO:0000256" key="1">
    <source>
        <dbReference type="ARBA" id="ARBA00001936"/>
    </source>
</evidence>
<proteinExistence type="predicted"/>
<dbReference type="SUPFAM" id="SSF81606">
    <property type="entry name" value="PP2C-like"/>
    <property type="match status" value="1"/>
</dbReference>
<keyword evidence="6" id="KW-0464">Manganese</keyword>
<dbReference type="Gene3D" id="3.60.40.10">
    <property type="entry name" value="PPM-type phosphatase domain"/>
    <property type="match status" value="1"/>
</dbReference>
<comment type="cofactor">
    <cofactor evidence="1">
        <name>Mn(2+)</name>
        <dbReference type="ChEBI" id="CHEBI:29035"/>
    </cofactor>
</comment>
<dbReference type="Pfam" id="PF13672">
    <property type="entry name" value="PP2C_2"/>
    <property type="match status" value="1"/>
</dbReference>
<gene>
    <name evidence="10" type="ORF">CWR45_11165</name>
</gene>
<evidence type="ECO:0000313" key="11">
    <source>
        <dbReference type="Proteomes" id="UP000256520"/>
    </source>
</evidence>
<evidence type="ECO:0000313" key="10">
    <source>
        <dbReference type="EMBL" id="RDW17885.1"/>
    </source>
</evidence>
<comment type="caution">
    <text evidence="10">The sequence shown here is derived from an EMBL/GenBank/DDBJ whole genome shotgun (WGS) entry which is preliminary data.</text>
</comment>
<comment type="catalytic activity">
    <reaction evidence="8">
        <text>O-phospho-L-threonyl-[protein] + H2O = L-threonyl-[protein] + phosphate</text>
        <dbReference type="Rhea" id="RHEA:47004"/>
        <dbReference type="Rhea" id="RHEA-COMP:11060"/>
        <dbReference type="Rhea" id="RHEA-COMP:11605"/>
        <dbReference type="ChEBI" id="CHEBI:15377"/>
        <dbReference type="ChEBI" id="CHEBI:30013"/>
        <dbReference type="ChEBI" id="CHEBI:43474"/>
        <dbReference type="ChEBI" id="CHEBI:61977"/>
        <dbReference type="EC" id="3.1.3.16"/>
    </reaction>
</comment>
<evidence type="ECO:0000256" key="4">
    <source>
        <dbReference type="ARBA" id="ARBA00022801"/>
    </source>
</evidence>
<protein>
    <recommendedName>
        <fullName evidence="2">protein-serine/threonine phosphatase</fullName>
        <ecNumber evidence="2">3.1.3.16</ecNumber>
    </recommendedName>
</protein>
<feature type="domain" description="PPM-type phosphatase" evidence="9">
    <location>
        <begin position="2"/>
        <end position="242"/>
    </location>
</feature>
<dbReference type="SMART" id="SM00332">
    <property type="entry name" value="PP2Cc"/>
    <property type="match status" value="1"/>
</dbReference>
<dbReference type="CDD" id="cd00143">
    <property type="entry name" value="PP2Cc"/>
    <property type="match status" value="1"/>
</dbReference>
<reference evidence="11" key="1">
    <citation type="submission" date="2017-11" db="EMBL/GenBank/DDBJ databases">
        <authorList>
            <person name="Zhu W."/>
        </authorList>
    </citation>
    <scope>NUCLEOTIDE SEQUENCE [LARGE SCALE GENOMIC DNA]</scope>
    <source>
        <strain evidence="11">CAU 1051</strain>
    </source>
</reference>
<dbReference type="RefSeq" id="WP_115749950.1">
    <property type="nucleotide sequence ID" value="NZ_PIOD01000011.1"/>
</dbReference>
<evidence type="ECO:0000256" key="2">
    <source>
        <dbReference type="ARBA" id="ARBA00013081"/>
    </source>
</evidence>
<keyword evidence="5" id="KW-0904">Protein phosphatase</keyword>
<evidence type="ECO:0000256" key="6">
    <source>
        <dbReference type="ARBA" id="ARBA00023211"/>
    </source>
</evidence>
<comment type="catalytic activity">
    <reaction evidence="7">
        <text>O-phospho-L-seryl-[protein] + H2O = L-seryl-[protein] + phosphate</text>
        <dbReference type="Rhea" id="RHEA:20629"/>
        <dbReference type="Rhea" id="RHEA-COMP:9863"/>
        <dbReference type="Rhea" id="RHEA-COMP:11604"/>
        <dbReference type="ChEBI" id="CHEBI:15377"/>
        <dbReference type="ChEBI" id="CHEBI:29999"/>
        <dbReference type="ChEBI" id="CHEBI:43474"/>
        <dbReference type="ChEBI" id="CHEBI:83421"/>
        <dbReference type="EC" id="3.1.3.16"/>
    </reaction>
</comment>
<keyword evidence="3" id="KW-0479">Metal-binding</keyword>
<dbReference type="GO" id="GO:0046872">
    <property type="term" value="F:metal ion binding"/>
    <property type="evidence" value="ECO:0007669"/>
    <property type="project" value="UniProtKB-KW"/>
</dbReference>
<dbReference type="AlphaFoldDB" id="A0A3D8PSC0"/>
<dbReference type="PANTHER" id="PTHR47992">
    <property type="entry name" value="PROTEIN PHOSPHATASE"/>
    <property type="match status" value="1"/>
</dbReference>
<dbReference type="OrthoDB" id="9801841at2"/>
<evidence type="ECO:0000256" key="8">
    <source>
        <dbReference type="ARBA" id="ARBA00048336"/>
    </source>
</evidence>
<dbReference type="SMART" id="SM00331">
    <property type="entry name" value="PP2C_SIG"/>
    <property type="match status" value="1"/>
</dbReference>
<accession>A0A3D8PSC0</accession>
<dbReference type="NCBIfam" id="NF033484">
    <property type="entry name" value="Stp1_PP2C_phos"/>
    <property type="match status" value="1"/>
</dbReference>
<evidence type="ECO:0000256" key="7">
    <source>
        <dbReference type="ARBA" id="ARBA00047761"/>
    </source>
</evidence>
<keyword evidence="4" id="KW-0378">Hydrolase</keyword>